<feature type="zinc finger region" description="C3H1-type" evidence="2">
    <location>
        <begin position="476"/>
        <end position="504"/>
    </location>
</feature>
<evidence type="ECO:0000313" key="6">
    <source>
        <dbReference type="Proteomes" id="UP000886520"/>
    </source>
</evidence>
<name>A0A9D4U691_ADICA</name>
<feature type="domain" description="C3H1-type" evidence="4">
    <location>
        <begin position="476"/>
        <end position="504"/>
    </location>
</feature>
<evidence type="ECO:0000259" key="4">
    <source>
        <dbReference type="PROSITE" id="PS50103"/>
    </source>
</evidence>
<evidence type="ECO:0000256" key="1">
    <source>
        <dbReference type="ARBA" id="ARBA00023125"/>
    </source>
</evidence>
<sequence>MLVGRNDWKEFLIIVLLKCVVKWMHDGATFDGSEVLLSSLVVRLFAAEDAPSLLGTSVQELYQAKETKFLHAAKPVSESDLPPGFVNFAARQTGSGADLSLGMDSQVQWCCPEKFLLRLAWQVATGSQSMEVFAEQSRQLGVPEATYPHLNLIPASPGEPPETAAEAKVTDVPEIPVFSVDDEDELEEGFNPGGDVAQNLRKGAVKTERPGSVSSGPSTSSLSWSAGQVDQGANSICMSNADPNVAAAAAAAYAVLKAKERGTLVDHDLLIKILTNPILIKTLLASKQSVGLQLRDLPRAASEGVDKDIDLGRSVGNTSLGSNLFGLPVSLGSKTVISASESMPESTNFHAWNASSHIGSSRPFLASRADDNFFARTEMQGMGFPPSQMLPNRQDAFKDLMHQHGLERSRIEGLSRGLTEMDFMGSMKPLSAGERHRPVIGPFSQVGPGSQHGGVSVHGRGDGFPSARYGGEQSQSRFQKPCIYFNTPKGCRRGTSCFYLHNSASEQPYNEQPRTDFFQFQAAKRQKFGVPERE</sequence>
<dbReference type="PROSITE" id="PS50103">
    <property type="entry name" value="ZF_C3H1"/>
    <property type="match status" value="1"/>
</dbReference>
<dbReference type="GO" id="GO:0008270">
    <property type="term" value="F:zinc ion binding"/>
    <property type="evidence" value="ECO:0007669"/>
    <property type="project" value="UniProtKB-KW"/>
</dbReference>
<comment type="caution">
    <text evidence="5">The sequence shown here is derived from an EMBL/GenBank/DDBJ whole genome shotgun (WGS) entry which is preliminary data.</text>
</comment>
<keyword evidence="2" id="KW-0479">Metal-binding</keyword>
<dbReference type="EMBL" id="JABFUD020000022">
    <property type="protein sequence ID" value="KAI5062331.1"/>
    <property type="molecule type" value="Genomic_DNA"/>
</dbReference>
<evidence type="ECO:0000256" key="2">
    <source>
        <dbReference type="PROSITE-ProRule" id="PRU00723"/>
    </source>
</evidence>
<keyword evidence="6" id="KW-1185">Reference proteome</keyword>
<dbReference type="InterPro" id="IPR000571">
    <property type="entry name" value="Znf_CCCH"/>
</dbReference>
<dbReference type="PANTHER" id="PTHR33400">
    <property type="entry name" value="ZINC FINGER CCCH DOMAIN-CONTAINING PROTEIN 6-RELATED"/>
    <property type="match status" value="1"/>
</dbReference>
<organism evidence="5 6">
    <name type="scientific">Adiantum capillus-veneris</name>
    <name type="common">Maidenhair fern</name>
    <dbReference type="NCBI Taxonomy" id="13818"/>
    <lineage>
        <taxon>Eukaryota</taxon>
        <taxon>Viridiplantae</taxon>
        <taxon>Streptophyta</taxon>
        <taxon>Embryophyta</taxon>
        <taxon>Tracheophyta</taxon>
        <taxon>Polypodiopsida</taxon>
        <taxon>Polypodiidae</taxon>
        <taxon>Polypodiales</taxon>
        <taxon>Pteridineae</taxon>
        <taxon>Pteridaceae</taxon>
        <taxon>Vittarioideae</taxon>
        <taxon>Adiantum</taxon>
    </lineage>
</organism>
<dbReference type="AlphaFoldDB" id="A0A9D4U691"/>
<keyword evidence="2" id="KW-0862">Zinc</keyword>
<dbReference type="Proteomes" id="UP000886520">
    <property type="component" value="Chromosome 22"/>
</dbReference>
<accession>A0A9D4U691</accession>
<keyword evidence="2" id="KW-0863">Zinc-finger</keyword>
<keyword evidence="1" id="KW-0238">DNA-binding</keyword>
<evidence type="ECO:0000313" key="5">
    <source>
        <dbReference type="EMBL" id="KAI5062331.1"/>
    </source>
</evidence>
<evidence type="ECO:0000256" key="3">
    <source>
        <dbReference type="SAM" id="MobiDB-lite"/>
    </source>
</evidence>
<dbReference type="OrthoDB" id="1928519at2759"/>
<reference evidence="5" key="1">
    <citation type="submission" date="2021-01" db="EMBL/GenBank/DDBJ databases">
        <title>Adiantum capillus-veneris genome.</title>
        <authorList>
            <person name="Fang Y."/>
            <person name="Liao Q."/>
        </authorList>
    </citation>
    <scope>NUCLEOTIDE SEQUENCE</scope>
    <source>
        <strain evidence="5">H3</strain>
        <tissue evidence="5">Leaf</tissue>
    </source>
</reference>
<protein>
    <recommendedName>
        <fullName evidence="4">C3H1-type domain-containing protein</fullName>
    </recommendedName>
</protein>
<dbReference type="PANTHER" id="PTHR33400:SF2">
    <property type="entry name" value="ZINC FINGER CCCH DOMAIN-CONTAINING PROTEIN 6"/>
    <property type="match status" value="1"/>
</dbReference>
<gene>
    <name evidence="5" type="ORF">GOP47_0022870</name>
</gene>
<proteinExistence type="predicted"/>
<dbReference type="GO" id="GO:0003677">
    <property type="term" value="F:DNA binding"/>
    <property type="evidence" value="ECO:0007669"/>
    <property type="project" value="UniProtKB-KW"/>
</dbReference>
<feature type="compositionally biased region" description="Low complexity" evidence="3">
    <location>
        <begin position="212"/>
        <end position="225"/>
    </location>
</feature>
<feature type="region of interest" description="Disordered" evidence="3">
    <location>
        <begin position="204"/>
        <end position="225"/>
    </location>
</feature>